<evidence type="ECO:0000313" key="2">
    <source>
        <dbReference type="EMBL" id="MBK3462328.1"/>
    </source>
</evidence>
<dbReference type="GO" id="GO:0004519">
    <property type="term" value="F:endonuclease activity"/>
    <property type="evidence" value="ECO:0007669"/>
    <property type="project" value="UniProtKB-KW"/>
</dbReference>
<keyword evidence="3" id="KW-1185">Reference proteome</keyword>
<feature type="domain" description="HNH nuclease" evidence="1">
    <location>
        <begin position="330"/>
        <end position="382"/>
    </location>
</feature>
<dbReference type="Proteomes" id="UP000620382">
    <property type="component" value="Unassembled WGS sequence"/>
</dbReference>
<keyword evidence="2" id="KW-0255">Endonuclease</keyword>
<evidence type="ECO:0000259" key="1">
    <source>
        <dbReference type="Pfam" id="PF13391"/>
    </source>
</evidence>
<dbReference type="InterPro" id="IPR003615">
    <property type="entry name" value="HNH_nuc"/>
</dbReference>
<dbReference type="RefSeq" id="WP_083294000.1">
    <property type="nucleotide sequence ID" value="NZ_JAEKCT010000009.1"/>
</dbReference>
<comment type="caution">
    <text evidence="2">The sequence shown here is derived from an EMBL/GenBank/DDBJ whole genome shotgun (WGS) entry which is preliminary data.</text>
</comment>
<proteinExistence type="predicted"/>
<dbReference type="EMBL" id="JAENSR010000008">
    <property type="protein sequence ID" value="MBK3462328.1"/>
    <property type="molecule type" value="Genomic_DNA"/>
</dbReference>
<sequence>MSTSLQDVVKKFERSSPFSILAADWPTAVRDDFAEFVLAVHDSGLDLWIIADGQIRLGNKSGTRDRAEACLAWIIAQKNGPIISFSRLVAGADTPWEAVGKPALARLQAPGFLKTYPIKNRVVKWPNEYSLDQSANGEPFSTASPVPGQFNGHALTVEQIVSGLEQAGFVLTPLPGNKVFRLMHPALDEPIYVKRGAGQSTRAPLVLHPMHASKLVEWSEITGVERPAEPYYHNSNLRGFPKRLHSGTTPINYGIAFGFRDTAAMNALVQSLLGHESLPDEVPAMPATPAAMTIDLGEVALTDTERDALIKARIGQSRYRDSLVAYWGGCSVTECSIPQLLRASHIKPWRSANHAERLDQFNGLLLTPNLDLAFDQGLISFDDDGDILLSPEVDAATAAALHLSPALRLRQIEPRHRSYLTWHRENLFRN</sequence>
<gene>
    <name evidence="2" type="ORF">JJD71_25005</name>
</gene>
<accession>A0ABS1H004</accession>
<name>A0ABS1H004_9PSED</name>
<evidence type="ECO:0000313" key="3">
    <source>
        <dbReference type="Proteomes" id="UP000620382"/>
    </source>
</evidence>
<dbReference type="Gene3D" id="3.90.1150.40">
    <property type="entry name" value="Protein of unknown function DUF2002"/>
    <property type="match status" value="1"/>
</dbReference>
<dbReference type="Pfam" id="PF13391">
    <property type="entry name" value="HNH_2"/>
    <property type="match status" value="1"/>
</dbReference>
<organism evidence="2 3">
    <name type="scientific">Pseudomonas haemolytica</name>
    <dbReference type="NCBI Taxonomy" id="2600065"/>
    <lineage>
        <taxon>Bacteria</taxon>
        <taxon>Pseudomonadati</taxon>
        <taxon>Pseudomonadota</taxon>
        <taxon>Gammaproteobacteria</taxon>
        <taxon>Pseudomonadales</taxon>
        <taxon>Pseudomonadaceae</taxon>
        <taxon>Pseudomonas</taxon>
    </lineage>
</organism>
<keyword evidence="2" id="KW-0378">Hydrolase</keyword>
<protein>
    <submittedName>
        <fullName evidence="2">HNH endonuclease</fullName>
    </submittedName>
</protein>
<keyword evidence="2" id="KW-0540">Nuclease</keyword>
<reference evidence="2 3" key="1">
    <citation type="submission" date="2021-01" db="EMBL/GenBank/DDBJ databases">
        <title>Antibiotic resistance and phylogeny of Pseudomonas spp. isolated over three decades from chicken meat in the Norwegian food chain.</title>
        <authorList>
            <person name="Moen B."/>
        </authorList>
    </citation>
    <scope>NUCLEOTIDE SEQUENCE [LARGE SCALE GENOMIC DNA]</scope>
    <source>
        <strain evidence="2 3">MF6766</strain>
    </source>
</reference>